<organism evidence="2 3">
    <name type="scientific">Tanacetum coccineum</name>
    <dbReference type="NCBI Taxonomy" id="301880"/>
    <lineage>
        <taxon>Eukaryota</taxon>
        <taxon>Viridiplantae</taxon>
        <taxon>Streptophyta</taxon>
        <taxon>Embryophyta</taxon>
        <taxon>Tracheophyta</taxon>
        <taxon>Spermatophyta</taxon>
        <taxon>Magnoliopsida</taxon>
        <taxon>eudicotyledons</taxon>
        <taxon>Gunneridae</taxon>
        <taxon>Pentapetalae</taxon>
        <taxon>asterids</taxon>
        <taxon>campanulids</taxon>
        <taxon>Asterales</taxon>
        <taxon>Asteraceae</taxon>
        <taxon>Asteroideae</taxon>
        <taxon>Anthemideae</taxon>
        <taxon>Anthemidinae</taxon>
        <taxon>Tanacetum</taxon>
    </lineage>
</organism>
<dbReference type="EMBL" id="BQNB010011702">
    <property type="protein sequence ID" value="GJS94061.1"/>
    <property type="molecule type" value="Genomic_DNA"/>
</dbReference>
<keyword evidence="3" id="KW-1185">Reference proteome</keyword>
<evidence type="ECO:0000256" key="1">
    <source>
        <dbReference type="SAM" id="MobiDB-lite"/>
    </source>
</evidence>
<evidence type="ECO:0000313" key="3">
    <source>
        <dbReference type="Proteomes" id="UP001151760"/>
    </source>
</evidence>
<reference evidence="2" key="1">
    <citation type="journal article" date="2022" name="Int. J. Mol. Sci.">
        <title>Draft Genome of Tanacetum Coccineum: Genomic Comparison of Closely Related Tanacetum-Family Plants.</title>
        <authorList>
            <person name="Yamashiro T."/>
            <person name="Shiraishi A."/>
            <person name="Nakayama K."/>
            <person name="Satake H."/>
        </authorList>
    </citation>
    <scope>NUCLEOTIDE SEQUENCE</scope>
</reference>
<feature type="region of interest" description="Disordered" evidence="1">
    <location>
        <begin position="1"/>
        <end position="47"/>
    </location>
</feature>
<comment type="caution">
    <text evidence="2">The sequence shown here is derived from an EMBL/GenBank/DDBJ whole genome shotgun (WGS) entry which is preliminary data.</text>
</comment>
<feature type="compositionally biased region" description="Basic and acidic residues" evidence="1">
    <location>
        <begin position="28"/>
        <end position="38"/>
    </location>
</feature>
<name>A0ABQ4ZX56_9ASTR</name>
<evidence type="ECO:0000313" key="2">
    <source>
        <dbReference type="EMBL" id="GJS94061.1"/>
    </source>
</evidence>
<reference evidence="2" key="2">
    <citation type="submission" date="2022-01" db="EMBL/GenBank/DDBJ databases">
        <authorList>
            <person name="Yamashiro T."/>
            <person name="Shiraishi A."/>
            <person name="Satake H."/>
            <person name="Nakayama K."/>
        </authorList>
    </citation>
    <scope>NUCLEOTIDE SEQUENCE</scope>
</reference>
<sequence length="203" mass="22474">MDENPEFEMDNAVWTPTEAGTQAQGMDLVRERGQRQAEESVSTTTREDEVIVESQGSLRDRTGVFGCLLELSVTPPGAKAVEGKSVKIDYRVEDGISAIESLKFPPVGSSKYGFEVNFPYSIFFRYRSKDRDVPEVVSRKVSSVYAKAEEELESQSSVHRWLDRLDILSALVSPGGDMGVSLKNESVVLSHSFSTYISMGMSD</sequence>
<gene>
    <name evidence="2" type="ORF">Tco_0801029</name>
</gene>
<dbReference type="Proteomes" id="UP001151760">
    <property type="component" value="Unassembled WGS sequence"/>
</dbReference>
<protein>
    <submittedName>
        <fullName evidence="2">Uncharacterized protein</fullName>
    </submittedName>
</protein>
<proteinExistence type="predicted"/>
<accession>A0ABQ4ZX56</accession>